<name>A0ABT4TA83_9ACTN</name>
<dbReference type="Pfam" id="PF01243">
    <property type="entry name" value="PNPOx_N"/>
    <property type="match status" value="1"/>
</dbReference>
<organism evidence="3 4">
    <name type="scientific">Nonomuraea ferruginea</name>
    <dbReference type="NCBI Taxonomy" id="46174"/>
    <lineage>
        <taxon>Bacteria</taxon>
        <taxon>Bacillati</taxon>
        <taxon>Actinomycetota</taxon>
        <taxon>Actinomycetes</taxon>
        <taxon>Streptosporangiales</taxon>
        <taxon>Streptosporangiaceae</taxon>
        <taxon>Nonomuraea</taxon>
    </lineage>
</organism>
<evidence type="ECO:0000313" key="4">
    <source>
        <dbReference type="Proteomes" id="UP001212498"/>
    </source>
</evidence>
<dbReference type="InterPro" id="IPR012349">
    <property type="entry name" value="Split_barrel_FMN-bd"/>
</dbReference>
<dbReference type="InterPro" id="IPR019920">
    <property type="entry name" value="F420-binding_dom_put"/>
</dbReference>
<dbReference type="SUPFAM" id="SSF50475">
    <property type="entry name" value="FMN-binding split barrel"/>
    <property type="match status" value="1"/>
</dbReference>
<comment type="caution">
    <text evidence="3">The sequence shown here is derived from an EMBL/GenBank/DDBJ whole genome shotgun (WGS) entry which is preliminary data.</text>
</comment>
<dbReference type="NCBIfam" id="TIGR03618">
    <property type="entry name" value="Rv1155_F420"/>
    <property type="match status" value="1"/>
</dbReference>
<dbReference type="InterPro" id="IPR011576">
    <property type="entry name" value="Pyridox_Oxase_N"/>
</dbReference>
<dbReference type="PANTHER" id="PTHR35176:SF6">
    <property type="entry name" value="HEME OXYGENASE HI_0854-RELATED"/>
    <property type="match status" value="1"/>
</dbReference>
<evidence type="ECO:0000256" key="1">
    <source>
        <dbReference type="ARBA" id="ARBA00023002"/>
    </source>
</evidence>
<protein>
    <submittedName>
        <fullName evidence="3">TIGR03618 family F420-dependent PPOX class oxidoreductase</fullName>
    </submittedName>
</protein>
<reference evidence="3 4" key="1">
    <citation type="submission" date="2022-11" db="EMBL/GenBank/DDBJ databases">
        <title>Nonomuraea corallina sp. nov., a new species of the genus Nonomuraea isolated from sea side sediment in Thai sea.</title>
        <authorList>
            <person name="Ngamcharungchit C."/>
            <person name="Matsumoto A."/>
            <person name="Suriyachadkun C."/>
            <person name="Panbangred W."/>
            <person name="Inahashi Y."/>
            <person name="Intra B."/>
        </authorList>
    </citation>
    <scope>NUCLEOTIDE SEQUENCE [LARGE SCALE GENOMIC DNA]</scope>
    <source>
        <strain evidence="3 4">DSM 43553</strain>
    </source>
</reference>
<dbReference type="Proteomes" id="UP001212498">
    <property type="component" value="Unassembled WGS sequence"/>
</dbReference>
<dbReference type="EMBL" id="JAPNUD010000189">
    <property type="protein sequence ID" value="MDA0646334.1"/>
    <property type="molecule type" value="Genomic_DNA"/>
</dbReference>
<keyword evidence="4" id="KW-1185">Reference proteome</keyword>
<evidence type="ECO:0000313" key="3">
    <source>
        <dbReference type="EMBL" id="MDA0646334.1"/>
    </source>
</evidence>
<dbReference type="RefSeq" id="WP_271279675.1">
    <property type="nucleotide sequence ID" value="NZ_BAABFD010000005.1"/>
</dbReference>
<feature type="domain" description="Pyridoxamine 5'-phosphate oxidase N-terminal" evidence="2">
    <location>
        <begin position="16"/>
        <end position="141"/>
    </location>
</feature>
<dbReference type="InterPro" id="IPR052019">
    <property type="entry name" value="F420H2_bilvrd_red/Heme_oxyg"/>
</dbReference>
<sequence>MGDRPLPIEPGERLDYLLSRKSLQLATLDPDGAPHLATMWFGVLDGEIVMWTQRTSVKARNLRNDPRVACLVDSGEDYGSLKGLSVTGRAELVEHDEGMLRIGEAIVSRNFPERGRPDYREMALSGARVGIVVHADRWASWDFARSAARRPAG</sequence>
<evidence type="ECO:0000259" key="2">
    <source>
        <dbReference type="Pfam" id="PF01243"/>
    </source>
</evidence>
<dbReference type="PANTHER" id="PTHR35176">
    <property type="entry name" value="HEME OXYGENASE HI_0854-RELATED"/>
    <property type="match status" value="1"/>
</dbReference>
<gene>
    <name evidence="3" type="ORF">OUY24_37390</name>
</gene>
<dbReference type="Gene3D" id="2.30.110.10">
    <property type="entry name" value="Electron Transport, Fmn-binding Protein, Chain A"/>
    <property type="match status" value="1"/>
</dbReference>
<accession>A0ABT4TA83</accession>
<proteinExistence type="predicted"/>
<keyword evidence="1" id="KW-0560">Oxidoreductase</keyword>